<reference evidence="4" key="2">
    <citation type="submission" date="2025-08" db="UniProtKB">
        <authorList>
            <consortium name="RefSeq"/>
        </authorList>
    </citation>
    <scope>IDENTIFICATION</scope>
    <source>
        <tissue evidence="4">Whole organism</tissue>
    </source>
</reference>
<evidence type="ECO:0000313" key="4">
    <source>
        <dbReference type="RefSeq" id="XP_052124973.1"/>
    </source>
</evidence>
<dbReference type="InterPro" id="IPR000072">
    <property type="entry name" value="PDGF/VEGF_dom"/>
</dbReference>
<dbReference type="RefSeq" id="XP_052124973.1">
    <property type="nucleotide sequence ID" value="XM_052269013.1"/>
</dbReference>
<protein>
    <submittedName>
        <fullName evidence="4">Uncharacterized protein LOC113206216</fullName>
    </submittedName>
</protein>
<dbReference type="GeneID" id="113206216"/>
<dbReference type="PANTHER" id="PTHR21719:SF1">
    <property type="entry name" value="FI06402P-RELATED"/>
    <property type="match status" value="1"/>
</dbReference>
<evidence type="ECO:0000313" key="3">
    <source>
        <dbReference type="Proteomes" id="UP000504606"/>
    </source>
</evidence>
<feature type="compositionally biased region" description="Low complexity" evidence="1">
    <location>
        <begin position="172"/>
        <end position="186"/>
    </location>
</feature>
<evidence type="ECO:0000259" key="2">
    <source>
        <dbReference type="PROSITE" id="PS50278"/>
    </source>
</evidence>
<organism evidence="3 4">
    <name type="scientific">Frankliniella occidentalis</name>
    <name type="common">Western flower thrips</name>
    <name type="synonym">Euthrips occidentalis</name>
    <dbReference type="NCBI Taxonomy" id="133901"/>
    <lineage>
        <taxon>Eukaryota</taxon>
        <taxon>Metazoa</taxon>
        <taxon>Ecdysozoa</taxon>
        <taxon>Arthropoda</taxon>
        <taxon>Hexapoda</taxon>
        <taxon>Insecta</taxon>
        <taxon>Pterygota</taxon>
        <taxon>Neoptera</taxon>
        <taxon>Paraneoptera</taxon>
        <taxon>Thysanoptera</taxon>
        <taxon>Terebrantia</taxon>
        <taxon>Thripoidea</taxon>
        <taxon>Thripidae</taxon>
        <taxon>Frankliniella</taxon>
    </lineage>
</organism>
<dbReference type="GO" id="GO:0016020">
    <property type="term" value="C:membrane"/>
    <property type="evidence" value="ECO:0007669"/>
    <property type="project" value="InterPro"/>
</dbReference>
<dbReference type="SUPFAM" id="SSF57501">
    <property type="entry name" value="Cystine-knot cytokines"/>
    <property type="match status" value="1"/>
</dbReference>
<dbReference type="Pfam" id="PF00341">
    <property type="entry name" value="PDGF"/>
    <property type="match status" value="1"/>
</dbReference>
<dbReference type="GO" id="GO:0008083">
    <property type="term" value="F:growth factor activity"/>
    <property type="evidence" value="ECO:0007669"/>
    <property type="project" value="InterPro"/>
</dbReference>
<reference evidence="4" key="1">
    <citation type="journal article" date="2018" name="Proc. Natl. Acad. Sci. U.S.A.">
        <title>Phylogenomics and the evolution of hemipteroid insects.</title>
        <authorList>
            <person name="Johnson K.P."/>
            <person name="Dietrich C.H."/>
            <person name="Friedrich F."/>
            <person name="Beutel R.G."/>
            <person name="Wipfler B."/>
            <person name="Peters R.S."/>
            <person name="Allen J.M."/>
            <person name="Petersen M."/>
            <person name="Donath A."/>
            <person name="Walden K.K."/>
            <person name="Kozlov A.M."/>
            <person name="Podsiadlowski L."/>
            <person name="Mayer C."/>
            <person name="Meusemann K."/>
            <person name="Vasilikopoulos A."/>
            <person name="Waterhouse R.M."/>
            <person name="Cameron S.L."/>
            <person name="Weirauch C."/>
            <person name="Swanson D.R."/>
            <person name="Percy D.M."/>
            <person name="Hardy N.B."/>
            <person name="Terry I."/>
            <person name="Liu S."/>
            <person name="Zhou X."/>
            <person name="Misof B."/>
            <person name="Robertson H.M."/>
            <person name="Yoshizawa K."/>
        </authorList>
    </citation>
    <scope>NUCLEOTIDE SEQUENCE</scope>
    <source>
        <tissue evidence="4">Whole organism</tissue>
    </source>
</reference>
<dbReference type="AlphaFoldDB" id="A0A9C6UAH4"/>
<keyword evidence="3" id="KW-1185">Reference proteome</keyword>
<name>A0A9C6UAH4_FRAOC</name>
<sequence length="308" mass="35391">MLDVDYKDSAQTLSDAPPSYSYSEQKWNAYSTPERLAQTRRHGPSPQAQTAARMAKLARDHMIRMMVTDGTCKVPKPVVVNVKQQYPDPSKEYVPHCTILHRCTDSTGCCRSSEETCKPKATATHKVELAFYTTRVGYKESIVEMLTFYNETECECQRIQEDSRFHHRGSSDLRAQSSPASSSSALDSYYSSRKQRQARTQLDMPPSYIQLAPYTKPGCRCPSTYSPREMPQPRGCACDCFDRQTDCLRFKRGKEYFSIEDRLCIQTSQCKLPECEFGTYMKLSGRCPKKNEKFMRYNHSNSRDSRRP</sequence>
<proteinExistence type="predicted"/>
<dbReference type="PROSITE" id="PS50278">
    <property type="entry name" value="PDGF_2"/>
    <property type="match status" value="1"/>
</dbReference>
<accession>A0A9C6UAH4</accession>
<dbReference type="OrthoDB" id="6370328at2759"/>
<feature type="domain" description="Platelet-derived growth factor (PDGF) family profile" evidence="2">
    <location>
        <begin position="75"/>
        <end position="161"/>
    </location>
</feature>
<dbReference type="Gene3D" id="2.10.90.10">
    <property type="entry name" value="Cystine-knot cytokines"/>
    <property type="match status" value="1"/>
</dbReference>
<dbReference type="KEGG" id="foc:113206216"/>
<gene>
    <name evidence="4" type="primary">LOC113206216</name>
</gene>
<dbReference type="GO" id="GO:0035099">
    <property type="term" value="P:hemocyte migration"/>
    <property type="evidence" value="ECO:0007669"/>
    <property type="project" value="TreeGrafter"/>
</dbReference>
<dbReference type="PANTHER" id="PTHR21719">
    <property type="entry name" value="FI06402P-RELATED"/>
    <property type="match status" value="1"/>
</dbReference>
<dbReference type="Proteomes" id="UP000504606">
    <property type="component" value="Unplaced"/>
</dbReference>
<dbReference type="InterPro" id="IPR029034">
    <property type="entry name" value="Cystine-knot_cytokine"/>
</dbReference>
<feature type="region of interest" description="Disordered" evidence="1">
    <location>
        <begin position="1"/>
        <end position="25"/>
    </location>
</feature>
<evidence type="ECO:0000256" key="1">
    <source>
        <dbReference type="SAM" id="MobiDB-lite"/>
    </source>
</evidence>
<feature type="compositionally biased region" description="Polar residues" evidence="1">
    <location>
        <begin position="9"/>
        <end position="25"/>
    </location>
</feature>
<feature type="region of interest" description="Disordered" evidence="1">
    <location>
        <begin position="167"/>
        <end position="186"/>
    </location>
</feature>